<evidence type="ECO:0000313" key="2">
    <source>
        <dbReference type="EMBL" id="CAL8076287.1"/>
    </source>
</evidence>
<keyword evidence="1" id="KW-1133">Transmembrane helix</keyword>
<sequence length="710" mass="81808">MDDEQGNLGKNIDELELPACLSATNITKPWRCESHFYIHPPNPFGNPYRTWYYEKNKKLGILYLVNNRYTVKFRFATASFWDTNQQDESESGVLLQTTRRYDVLVSQNLGQIKDYWIEGIRKALFGFKKITATTEWELFGIETIETRSKVKGNFQVTKIYHFCHNCNKCVPFHPIFLYEFKSGTETSLTSEQLEMQVISANLDLSQIILKLVKFSRVSTSGVVDEKTLLLDYTVDWDIEQKVVAAALGNISFQTVSPISYCQQNFLSGNYDICGCGPLEIYYPKLYFLIENPYSRVQFPFHEYRLKFVSCGYLHENVNISDVLSVYDAHTWLSILITVIILPVIFHYMETEYKTVVISFTQRTFQVGDFDYFQHFIGVVGTLLEQGIDSRLLALRKTSSKLTPVIVCFVFAAVVISNAFKGDNIKRISSPLHPTPFSTLKQLVELEYEIFSNPMLEIPRGGVYHPSDFERETILSSHTAKTRLIRSPYTKINITSEIMHYISAAKASTSAEILLSSGFTEDEYFILNNTKLSTIHHTENKRWYFYGENKFGKFLNCSDKKTAAIYQETDLSMIRRAYLRYFGRIFVSDLSFGEEILGSLKKGFVFSGWVNPNLARRFENLQRSGFVEYLRELRRGVYTTYSSTHFPTTFKFASTGMSGSIKVIFFIFPVGFGIAIFALIFEEKGALCMFLLIRLKRIVLTTLSRLHQCLQ</sequence>
<keyword evidence="1" id="KW-0812">Transmembrane</keyword>
<protein>
    <submittedName>
        <fullName evidence="2">Uncharacterized protein</fullName>
    </submittedName>
</protein>
<organism evidence="2 3">
    <name type="scientific">Orchesella dallaii</name>
    <dbReference type="NCBI Taxonomy" id="48710"/>
    <lineage>
        <taxon>Eukaryota</taxon>
        <taxon>Metazoa</taxon>
        <taxon>Ecdysozoa</taxon>
        <taxon>Arthropoda</taxon>
        <taxon>Hexapoda</taxon>
        <taxon>Collembola</taxon>
        <taxon>Entomobryomorpha</taxon>
        <taxon>Entomobryoidea</taxon>
        <taxon>Orchesellidae</taxon>
        <taxon>Orchesellinae</taxon>
        <taxon>Orchesella</taxon>
    </lineage>
</organism>
<feature type="transmembrane region" description="Helical" evidence="1">
    <location>
        <begin position="662"/>
        <end position="680"/>
    </location>
</feature>
<keyword evidence="3" id="KW-1185">Reference proteome</keyword>
<feature type="transmembrane region" description="Helical" evidence="1">
    <location>
        <begin position="401"/>
        <end position="419"/>
    </location>
</feature>
<dbReference type="Proteomes" id="UP001642540">
    <property type="component" value="Unassembled WGS sequence"/>
</dbReference>
<evidence type="ECO:0000313" key="3">
    <source>
        <dbReference type="Proteomes" id="UP001642540"/>
    </source>
</evidence>
<name>A0ABP1PSZ6_9HEXA</name>
<proteinExistence type="predicted"/>
<reference evidence="2 3" key="1">
    <citation type="submission" date="2024-08" db="EMBL/GenBank/DDBJ databases">
        <authorList>
            <person name="Cucini C."/>
            <person name="Frati F."/>
        </authorList>
    </citation>
    <scope>NUCLEOTIDE SEQUENCE [LARGE SCALE GENOMIC DNA]</scope>
</reference>
<accession>A0ABP1PSZ6</accession>
<gene>
    <name evidence="2" type="ORF">ODALV1_LOCUS3421</name>
</gene>
<evidence type="ECO:0000256" key="1">
    <source>
        <dbReference type="SAM" id="Phobius"/>
    </source>
</evidence>
<comment type="caution">
    <text evidence="2">The sequence shown here is derived from an EMBL/GenBank/DDBJ whole genome shotgun (WGS) entry which is preliminary data.</text>
</comment>
<dbReference type="EMBL" id="CAXLJM020000011">
    <property type="protein sequence ID" value="CAL8076287.1"/>
    <property type="molecule type" value="Genomic_DNA"/>
</dbReference>
<keyword evidence="1" id="KW-0472">Membrane</keyword>